<keyword evidence="3 4" id="KW-0012">Acyltransferase</keyword>
<dbReference type="PANTHER" id="PTHR30098">
    <property type="entry name" value="LEUCYL/PHENYLALANYL-TRNA--PROTEIN TRANSFERASE"/>
    <property type="match status" value="1"/>
</dbReference>
<comment type="function">
    <text evidence="4">Functions in the N-end rule pathway of protein degradation where it conjugates Leu, Phe and, less efficiently, Met from aminoacyl-tRNAs to the N-termini of proteins containing an N-terminal arginine or lysine.</text>
</comment>
<dbReference type="Proteomes" id="UP001149400">
    <property type="component" value="Unassembled WGS sequence"/>
</dbReference>
<evidence type="ECO:0000256" key="2">
    <source>
        <dbReference type="ARBA" id="ARBA00022679"/>
    </source>
</evidence>
<evidence type="ECO:0000313" key="6">
    <source>
        <dbReference type="Proteomes" id="UP001149400"/>
    </source>
</evidence>
<keyword evidence="6" id="KW-1185">Reference proteome</keyword>
<dbReference type="RefSeq" id="WP_274165740.1">
    <property type="nucleotide sequence ID" value="NZ_JAJUBC010000022.1"/>
</dbReference>
<evidence type="ECO:0000256" key="3">
    <source>
        <dbReference type="ARBA" id="ARBA00023315"/>
    </source>
</evidence>
<comment type="subcellular location">
    <subcellularLocation>
        <location evidence="4">Cytoplasm</location>
    </subcellularLocation>
</comment>
<reference evidence="5" key="1">
    <citation type="submission" date="2021-12" db="EMBL/GenBank/DDBJ databases">
        <title>Enterovibrio ZSDZ35 sp. nov. and Enterovibrio ZSDZ42 sp. nov., isolated from coastal seawater in Qingdao.</title>
        <authorList>
            <person name="Zhang P."/>
        </authorList>
    </citation>
    <scope>NUCLEOTIDE SEQUENCE</scope>
    <source>
        <strain evidence="5">ZSDZ42</strain>
    </source>
</reference>
<dbReference type="NCBIfam" id="TIGR00667">
    <property type="entry name" value="aat"/>
    <property type="match status" value="1"/>
</dbReference>
<dbReference type="EMBL" id="JAJUBC010000022">
    <property type="protein sequence ID" value="MDD1794924.1"/>
    <property type="molecule type" value="Genomic_DNA"/>
</dbReference>
<keyword evidence="1 4" id="KW-0963">Cytoplasm</keyword>
<dbReference type="InterPro" id="IPR042221">
    <property type="entry name" value="Leu/Phe-tRNA_Trfase_N"/>
</dbReference>
<proteinExistence type="inferred from homology"/>
<dbReference type="Gene3D" id="3.30.70.3550">
    <property type="entry name" value="Leucyl/phenylalanyl-tRNA-protein transferase, N-terminal domain"/>
    <property type="match status" value="1"/>
</dbReference>
<sequence length="239" mass="27262">MTIYLPPLDENDPEDFPSVTSALEEPDGLLAIGGDLSPQRLRAAYERGIFPWFGDDEPYLWWSPSERAIIDPLTFVPSKSLRKYARKQNIRVSINYRFDDVIEHCALIRGAHQVWITQEMRDAYKKLHRQGGAHSVEVWQDDQLIGGLYGVSVGTLFCGESMFSLQTNASKIALWRFCEHFKKHGGKLIDCQMMTEHLSTLGATPLSRSDFIRRLDQLKHRMTDASLFQSQWIDGASNA</sequence>
<dbReference type="GO" id="GO:0008914">
    <property type="term" value="F:leucyl-tRNA--protein transferase activity"/>
    <property type="evidence" value="ECO:0007669"/>
    <property type="project" value="UniProtKB-EC"/>
</dbReference>
<evidence type="ECO:0000256" key="1">
    <source>
        <dbReference type="ARBA" id="ARBA00022490"/>
    </source>
</evidence>
<dbReference type="SUPFAM" id="SSF55729">
    <property type="entry name" value="Acyl-CoA N-acyltransferases (Nat)"/>
    <property type="match status" value="1"/>
</dbReference>
<dbReference type="EC" id="2.3.2.6" evidence="4"/>
<comment type="catalytic activity">
    <reaction evidence="4">
        <text>N-terminal L-lysyl-[protein] + L-leucyl-tRNA(Leu) = N-terminal L-leucyl-L-lysyl-[protein] + tRNA(Leu) + H(+)</text>
        <dbReference type="Rhea" id="RHEA:12340"/>
        <dbReference type="Rhea" id="RHEA-COMP:9613"/>
        <dbReference type="Rhea" id="RHEA-COMP:9622"/>
        <dbReference type="Rhea" id="RHEA-COMP:12670"/>
        <dbReference type="Rhea" id="RHEA-COMP:12671"/>
        <dbReference type="ChEBI" id="CHEBI:15378"/>
        <dbReference type="ChEBI" id="CHEBI:65249"/>
        <dbReference type="ChEBI" id="CHEBI:78442"/>
        <dbReference type="ChEBI" id="CHEBI:78494"/>
        <dbReference type="ChEBI" id="CHEBI:133043"/>
        <dbReference type="EC" id="2.3.2.6"/>
    </reaction>
</comment>
<dbReference type="PANTHER" id="PTHR30098:SF2">
    <property type="entry name" value="LEUCYL_PHENYLALANYL-TRNA--PROTEIN TRANSFERASE"/>
    <property type="match status" value="1"/>
</dbReference>
<gene>
    <name evidence="4 5" type="primary">aat</name>
    <name evidence="5" type="ORF">LRP50_17470</name>
</gene>
<dbReference type="InterPro" id="IPR042203">
    <property type="entry name" value="Leu/Phe-tRNA_Trfase_C"/>
</dbReference>
<dbReference type="InterPro" id="IPR004616">
    <property type="entry name" value="Leu/Phe-tRNA_Trfase"/>
</dbReference>
<evidence type="ECO:0000256" key="4">
    <source>
        <dbReference type="HAMAP-Rule" id="MF_00688"/>
    </source>
</evidence>
<comment type="catalytic activity">
    <reaction evidence="4">
        <text>L-phenylalanyl-tRNA(Phe) + an N-terminal L-alpha-aminoacyl-[protein] = an N-terminal L-phenylalanyl-L-alpha-aminoacyl-[protein] + tRNA(Phe)</text>
        <dbReference type="Rhea" id="RHEA:43632"/>
        <dbReference type="Rhea" id="RHEA-COMP:9668"/>
        <dbReference type="Rhea" id="RHEA-COMP:9699"/>
        <dbReference type="Rhea" id="RHEA-COMP:10636"/>
        <dbReference type="Rhea" id="RHEA-COMP:10637"/>
        <dbReference type="ChEBI" id="CHEBI:78442"/>
        <dbReference type="ChEBI" id="CHEBI:78531"/>
        <dbReference type="ChEBI" id="CHEBI:78597"/>
        <dbReference type="ChEBI" id="CHEBI:83561"/>
        <dbReference type="EC" id="2.3.2.6"/>
    </reaction>
</comment>
<dbReference type="Gene3D" id="3.40.630.70">
    <property type="entry name" value="Leucyl/phenylalanyl-tRNA-protein transferase, C-terminal domain"/>
    <property type="match status" value="1"/>
</dbReference>
<protein>
    <recommendedName>
        <fullName evidence="4">Leucyl/phenylalanyl-tRNA--protein transferase</fullName>
        <ecNumber evidence="4">2.3.2.6</ecNumber>
    </recommendedName>
    <alternativeName>
        <fullName evidence="4">L/F-transferase</fullName>
    </alternativeName>
    <alternativeName>
        <fullName evidence="4">Leucyltransferase</fullName>
    </alternativeName>
    <alternativeName>
        <fullName evidence="4">Phenyalanyltransferase</fullName>
    </alternativeName>
</protein>
<name>A0ABT5R4L1_9GAMM</name>
<dbReference type="InterPro" id="IPR016181">
    <property type="entry name" value="Acyl_CoA_acyltransferase"/>
</dbReference>
<evidence type="ECO:0000313" key="5">
    <source>
        <dbReference type="EMBL" id="MDD1794924.1"/>
    </source>
</evidence>
<keyword evidence="2 4" id="KW-0808">Transferase</keyword>
<organism evidence="5 6">
    <name type="scientific">Enterovibrio gelatinilyticus</name>
    <dbReference type="NCBI Taxonomy" id="2899819"/>
    <lineage>
        <taxon>Bacteria</taxon>
        <taxon>Pseudomonadati</taxon>
        <taxon>Pseudomonadota</taxon>
        <taxon>Gammaproteobacteria</taxon>
        <taxon>Vibrionales</taxon>
        <taxon>Vibrionaceae</taxon>
        <taxon>Enterovibrio</taxon>
    </lineage>
</organism>
<dbReference type="HAMAP" id="MF_00688">
    <property type="entry name" value="Leu_Phe_trans"/>
    <property type="match status" value="1"/>
</dbReference>
<comment type="catalytic activity">
    <reaction evidence="4">
        <text>N-terminal L-arginyl-[protein] + L-leucyl-tRNA(Leu) = N-terminal L-leucyl-L-arginyl-[protein] + tRNA(Leu) + H(+)</text>
        <dbReference type="Rhea" id="RHEA:50416"/>
        <dbReference type="Rhea" id="RHEA-COMP:9613"/>
        <dbReference type="Rhea" id="RHEA-COMP:9622"/>
        <dbReference type="Rhea" id="RHEA-COMP:12672"/>
        <dbReference type="Rhea" id="RHEA-COMP:12673"/>
        <dbReference type="ChEBI" id="CHEBI:15378"/>
        <dbReference type="ChEBI" id="CHEBI:64719"/>
        <dbReference type="ChEBI" id="CHEBI:78442"/>
        <dbReference type="ChEBI" id="CHEBI:78494"/>
        <dbReference type="ChEBI" id="CHEBI:133044"/>
        <dbReference type="EC" id="2.3.2.6"/>
    </reaction>
</comment>
<comment type="similarity">
    <text evidence="4">Belongs to the L/F-transferase family.</text>
</comment>
<comment type="caution">
    <text evidence="5">The sequence shown here is derived from an EMBL/GenBank/DDBJ whole genome shotgun (WGS) entry which is preliminary data.</text>
</comment>
<accession>A0ABT5R4L1</accession>
<dbReference type="Pfam" id="PF03588">
    <property type="entry name" value="Leu_Phe_trans"/>
    <property type="match status" value="1"/>
</dbReference>